<feature type="compositionally biased region" description="Polar residues" evidence="1">
    <location>
        <begin position="84"/>
        <end position="96"/>
    </location>
</feature>
<feature type="compositionally biased region" description="Basic and acidic residues" evidence="1">
    <location>
        <begin position="111"/>
        <end position="134"/>
    </location>
</feature>
<organism evidence="2 3">
    <name type="scientific">Neonectria magnoliae</name>
    <dbReference type="NCBI Taxonomy" id="2732573"/>
    <lineage>
        <taxon>Eukaryota</taxon>
        <taxon>Fungi</taxon>
        <taxon>Dikarya</taxon>
        <taxon>Ascomycota</taxon>
        <taxon>Pezizomycotina</taxon>
        <taxon>Sordariomycetes</taxon>
        <taxon>Hypocreomycetidae</taxon>
        <taxon>Hypocreales</taxon>
        <taxon>Nectriaceae</taxon>
        <taxon>Neonectria</taxon>
    </lineage>
</organism>
<feature type="region of interest" description="Disordered" evidence="1">
    <location>
        <begin position="111"/>
        <end position="146"/>
    </location>
</feature>
<evidence type="ECO:0000256" key="1">
    <source>
        <dbReference type="SAM" id="MobiDB-lite"/>
    </source>
</evidence>
<gene>
    <name evidence="2" type="ORF">QQZ08_003686</name>
</gene>
<comment type="caution">
    <text evidence="2">The sequence shown here is derived from an EMBL/GenBank/DDBJ whole genome shotgun (WGS) entry which is preliminary data.</text>
</comment>
<dbReference type="EMBL" id="JAZAVK010000025">
    <property type="protein sequence ID" value="KAK7429841.1"/>
    <property type="molecule type" value="Genomic_DNA"/>
</dbReference>
<keyword evidence="3" id="KW-1185">Reference proteome</keyword>
<proteinExistence type="predicted"/>
<feature type="compositionally biased region" description="Basic and acidic residues" evidence="1">
    <location>
        <begin position="71"/>
        <end position="82"/>
    </location>
</feature>
<protein>
    <submittedName>
        <fullName evidence="2">Uncharacterized protein</fullName>
    </submittedName>
</protein>
<name>A0ABR1IAG3_9HYPO</name>
<accession>A0ABR1IAG3</accession>
<feature type="region of interest" description="Disordered" evidence="1">
    <location>
        <begin position="66"/>
        <end position="96"/>
    </location>
</feature>
<evidence type="ECO:0000313" key="3">
    <source>
        <dbReference type="Proteomes" id="UP001498421"/>
    </source>
</evidence>
<evidence type="ECO:0000313" key="2">
    <source>
        <dbReference type="EMBL" id="KAK7429841.1"/>
    </source>
</evidence>
<reference evidence="2 3" key="1">
    <citation type="journal article" date="2025" name="Microbiol. Resour. Announc.">
        <title>Draft genome sequences for Neonectria magnoliae and Neonectria punicea, canker pathogens of Liriodendron tulipifera and Acer saccharum in West Virginia.</title>
        <authorList>
            <person name="Petronek H.M."/>
            <person name="Kasson M.T."/>
            <person name="Metheny A.M."/>
            <person name="Stauder C.M."/>
            <person name="Lovett B."/>
            <person name="Lynch S.C."/>
            <person name="Garnas J.R."/>
            <person name="Kasson L.R."/>
            <person name="Stajich J.E."/>
        </authorList>
    </citation>
    <scope>NUCLEOTIDE SEQUENCE [LARGE SCALE GENOMIC DNA]</scope>
    <source>
        <strain evidence="2 3">NRRL 64651</strain>
    </source>
</reference>
<dbReference type="Proteomes" id="UP001498421">
    <property type="component" value="Unassembled WGS sequence"/>
</dbReference>
<sequence>MHSLYEYFTVNATGTIAKGVKKLNWFQNLIVNKVVKTESGGDTLTLSHDCYSCEVTAEAILRQARGSGCEVDSRPQRQEGKASDLQNTLSDSRNQVASDTAALTKSVVQVEKKQSDQLREENSSLNKDPQESKAKPRKVLADRSFSNNEVNEADEIEELQKERVGIEDVRDAKEVAFNNLKNADIRILELWHQLTRGS</sequence>